<dbReference type="AlphaFoldDB" id="A0A7W8DW30"/>
<evidence type="ECO:0000313" key="4">
    <source>
        <dbReference type="EMBL" id="MBB5043566.1"/>
    </source>
</evidence>
<feature type="domain" description="Tyr recombinase" evidence="3">
    <location>
        <begin position="57"/>
        <end position="262"/>
    </location>
</feature>
<dbReference type="GO" id="GO:0015074">
    <property type="term" value="P:DNA integration"/>
    <property type="evidence" value="ECO:0007669"/>
    <property type="project" value="InterPro"/>
</dbReference>
<dbReference type="InterPro" id="IPR013762">
    <property type="entry name" value="Integrase-like_cat_sf"/>
</dbReference>
<evidence type="ECO:0000259" key="3">
    <source>
        <dbReference type="PROSITE" id="PS51898"/>
    </source>
</evidence>
<protein>
    <submittedName>
        <fullName evidence="4">Integrase</fullName>
    </submittedName>
</protein>
<sequence>MSAFIDEGKQRLKLRPISNQVLSLAVVARGFDKDGDWSWLYHAARSLYEQSNPHQLKPPIPITAAELFEWSLSLLNRLEDSPVSDPVVHAMRFRQALMVGLLIARPVRVRALMAMTVSKHVEVSEHGITLCFAAEDMKDKKARRMPFPEPLVPFMLRYLDIHRPALLRRKNSDALWIGQRGNPMSIDSFTSGLALLTERVFGLTLRPHAFRHIAATSIATYAPEHVGIIRDILGHSTLQTAERHYNRATAVEASRRLQEVLRNLRSESRKRAKTERRKRRTDKRE</sequence>
<keyword evidence="5" id="KW-1185">Reference proteome</keyword>
<feature type="region of interest" description="Disordered" evidence="2">
    <location>
        <begin position="263"/>
        <end position="285"/>
    </location>
</feature>
<comment type="caution">
    <text evidence="4">The sequence shown here is derived from an EMBL/GenBank/DDBJ whole genome shotgun (WGS) entry which is preliminary data.</text>
</comment>
<dbReference type="GO" id="GO:0003677">
    <property type="term" value="F:DNA binding"/>
    <property type="evidence" value="ECO:0007669"/>
    <property type="project" value="InterPro"/>
</dbReference>
<evidence type="ECO:0000256" key="1">
    <source>
        <dbReference type="ARBA" id="ARBA00023172"/>
    </source>
</evidence>
<keyword evidence="1" id="KW-0233">DNA recombination</keyword>
<dbReference type="InterPro" id="IPR011010">
    <property type="entry name" value="DNA_brk_join_enz"/>
</dbReference>
<gene>
    <name evidence="4" type="ORF">HNQ66_002976</name>
</gene>
<dbReference type="Proteomes" id="UP000535406">
    <property type="component" value="Unassembled WGS sequence"/>
</dbReference>
<dbReference type="GO" id="GO:0006310">
    <property type="term" value="P:DNA recombination"/>
    <property type="evidence" value="ECO:0007669"/>
    <property type="project" value="UniProtKB-KW"/>
</dbReference>
<evidence type="ECO:0000313" key="5">
    <source>
        <dbReference type="Proteomes" id="UP000535406"/>
    </source>
</evidence>
<dbReference type="Gene3D" id="1.10.443.10">
    <property type="entry name" value="Intergrase catalytic core"/>
    <property type="match status" value="1"/>
</dbReference>
<dbReference type="SUPFAM" id="SSF56349">
    <property type="entry name" value="DNA breaking-rejoining enzymes"/>
    <property type="match status" value="1"/>
</dbReference>
<feature type="compositionally biased region" description="Basic residues" evidence="2">
    <location>
        <begin position="270"/>
        <end position="285"/>
    </location>
</feature>
<dbReference type="PROSITE" id="PS51898">
    <property type="entry name" value="TYR_RECOMBINASE"/>
    <property type="match status" value="1"/>
</dbReference>
<accession>A0A7W8DW30</accession>
<dbReference type="InterPro" id="IPR002104">
    <property type="entry name" value="Integrase_catalytic"/>
</dbReference>
<organism evidence="4 5">
    <name type="scientific">Shinella fusca</name>
    <dbReference type="NCBI Taxonomy" id="544480"/>
    <lineage>
        <taxon>Bacteria</taxon>
        <taxon>Pseudomonadati</taxon>
        <taxon>Pseudomonadota</taxon>
        <taxon>Alphaproteobacteria</taxon>
        <taxon>Hyphomicrobiales</taxon>
        <taxon>Rhizobiaceae</taxon>
        <taxon>Shinella</taxon>
    </lineage>
</organism>
<name>A0A7W8DW30_9HYPH</name>
<dbReference type="EMBL" id="JACHIK010000010">
    <property type="protein sequence ID" value="MBB5043566.1"/>
    <property type="molecule type" value="Genomic_DNA"/>
</dbReference>
<evidence type="ECO:0000256" key="2">
    <source>
        <dbReference type="SAM" id="MobiDB-lite"/>
    </source>
</evidence>
<dbReference type="RefSeq" id="WP_184144936.1">
    <property type="nucleotide sequence ID" value="NZ_JACHIK010000010.1"/>
</dbReference>
<proteinExistence type="predicted"/>
<dbReference type="Pfam" id="PF00589">
    <property type="entry name" value="Phage_integrase"/>
    <property type="match status" value="1"/>
</dbReference>
<reference evidence="4 5" key="1">
    <citation type="submission" date="2020-08" db="EMBL/GenBank/DDBJ databases">
        <title>Genomic Encyclopedia of Type Strains, Phase IV (KMG-IV): sequencing the most valuable type-strain genomes for metagenomic binning, comparative biology and taxonomic classification.</title>
        <authorList>
            <person name="Goeker M."/>
        </authorList>
    </citation>
    <scope>NUCLEOTIDE SEQUENCE [LARGE SCALE GENOMIC DNA]</scope>
    <source>
        <strain evidence="4 5">DSM 21319</strain>
    </source>
</reference>